<dbReference type="SUPFAM" id="SSF46785">
    <property type="entry name" value="Winged helix' DNA-binding domain"/>
    <property type="match status" value="1"/>
</dbReference>
<dbReference type="InterPro" id="IPR050176">
    <property type="entry name" value="LTTR"/>
</dbReference>
<gene>
    <name evidence="6" type="ORF">EOE65_10800</name>
</gene>
<protein>
    <submittedName>
        <fullName evidence="6">LysR family transcriptional regulator ArgP</fullName>
    </submittedName>
</protein>
<dbReference type="InterPro" id="IPR000847">
    <property type="entry name" value="LysR_HTH_N"/>
</dbReference>
<comment type="caution">
    <text evidence="6">The sequence shown here is derived from an EMBL/GenBank/DDBJ whole genome shotgun (WGS) entry which is preliminary data.</text>
</comment>
<keyword evidence="3" id="KW-0238">DNA-binding</keyword>
<evidence type="ECO:0000313" key="7">
    <source>
        <dbReference type="Proteomes" id="UP000282818"/>
    </source>
</evidence>
<evidence type="ECO:0000259" key="5">
    <source>
        <dbReference type="PROSITE" id="PS50931"/>
    </source>
</evidence>
<dbReference type="InterPro" id="IPR036390">
    <property type="entry name" value="WH_DNA-bd_sf"/>
</dbReference>
<accession>A0A437Q8F5</accession>
<dbReference type="InterPro" id="IPR005119">
    <property type="entry name" value="LysR_subst-bd"/>
</dbReference>
<dbReference type="Gene3D" id="3.40.190.290">
    <property type="match status" value="1"/>
</dbReference>
<evidence type="ECO:0000256" key="1">
    <source>
        <dbReference type="ARBA" id="ARBA00009437"/>
    </source>
</evidence>
<dbReference type="AlphaFoldDB" id="A0A437Q8F5"/>
<dbReference type="Proteomes" id="UP000282818">
    <property type="component" value="Unassembled WGS sequence"/>
</dbReference>
<organism evidence="6 7">
    <name type="scientific">Neptunomonas marina</name>
    <dbReference type="NCBI Taxonomy" id="1815562"/>
    <lineage>
        <taxon>Bacteria</taxon>
        <taxon>Pseudomonadati</taxon>
        <taxon>Pseudomonadota</taxon>
        <taxon>Gammaproteobacteria</taxon>
        <taxon>Oceanospirillales</taxon>
        <taxon>Oceanospirillaceae</taxon>
        <taxon>Neptunomonas</taxon>
    </lineage>
</organism>
<name>A0A437Q8F5_9GAMM</name>
<dbReference type="PANTHER" id="PTHR30579">
    <property type="entry name" value="TRANSCRIPTIONAL REGULATOR"/>
    <property type="match status" value="1"/>
</dbReference>
<dbReference type="PANTHER" id="PTHR30579:SF2">
    <property type="entry name" value="HTH-TYPE TRANSCRIPTIONAL REGULATOR ARGP"/>
    <property type="match status" value="1"/>
</dbReference>
<comment type="similarity">
    <text evidence="1">Belongs to the LysR transcriptional regulatory family.</text>
</comment>
<proteinExistence type="inferred from homology"/>
<dbReference type="GO" id="GO:0003700">
    <property type="term" value="F:DNA-binding transcription factor activity"/>
    <property type="evidence" value="ECO:0007669"/>
    <property type="project" value="InterPro"/>
</dbReference>
<dbReference type="Gene3D" id="1.10.10.10">
    <property type="entry name" value="Winged helix-like DNA-binding domain superfamily/Winged helix DNA-binding domain"/>
    <property type="match status" value="1"/>
</dbReference>
<evidence type="ECO:0000256" key="3">
    <source>
        <dbReference type="ARBA" id="ARBA00023125"/>
    </source>
</evidence>
<feature type="domain" description="HTH lysR-type" evidence="5">
    <location>
        <begin position="2"/>
        <end position="58"/>
    </location>
</feature>
<reference evidence="6 7" key="1">
    <citation type="submission" date="2019-01" db="EMBL/GenBank/DDBJ databases">
        <authorList>
            <person name="Chen W.-M."/>
        </authorList>
    </citation>
    <scope>NUCLEOTIDE SEQUENCE [LARGE SCALE GENOMIC DNA]</scope>
    <source>
        <strain evidence="6 7">HPM-16</strain>
    </source>
</reference>
<dbReference type="InterPro" id="IPR017685">
    <property type="entry name" value="ArgP"/>
</dbReference>
<dbReference type="PROSITE" id="PS50931">
    <property type="entry name" value="HTH_LYSR"/>
    <property type="match status" value="1"/>
</dbReference>
<keyword evidence="7" id="KW-1185">Reference proteome</keyword>
<dbReference type="Pfam" id="PF00126">
    <property type="entry name" value="HTH_1"/>
    <property type="match status" value="1"/>
</dbReference>
<dbReference type="NCBIfam" id="NF002964">
    <property type="entry name" value="PRK03635.1"/>
    <property type="match status" value="1"/>
</dbReference>
<dbReference type="NCBIfam" id="NF009888">
    <property type="entry name" value="PRK13348.1"/>
    <property type="match status" value="1"/>
</dbReference>
<dbReference type="GO" id="GO:0003677">
    <property type="term" value="F:DNA binding"/>
    <property type="evidence" value="ECO:0007669"/>
    <property type="project" value="UniProtKB-KW"/>
</dbReference>
<evidence type="ECO:0000256" key="2">
    <source>
        <dbReference type="ARBA" id="ARBA00023015"/>
    </source>
</evidence>
<dbReference type="SUPFAM" id="SSF53850">
    <property type="entry name" value="Periplasmic binding protein-like II"/>
    <property type="match status" value="1"/>
</dbReference>
<keyword evidence="4" id="KW-0804">Transcription</keyword>
<dbReference type="InterPro" id="IPR036388">
    <property type="entry name" value="WH-like_DNA-bd_sf"/>
</dbReference>
<dbReference type="EMBL" id="SACQ01000004">
    <property type="protein sequence ID" value="RVU30788.1"/>
    <property type="molecule type" value="Genomic_DNA"/>
</dbReference>
<dbReference type="PRINTS" id="PR00039">
    <property type="entry name" value="HTHLYSR"/>
</dbReference>
<dbReference type="RefSeq" id="WP_127694324.1">
    <property type="nucleotide sequence ID" value="NZ_SACQ01000004.1"/>
</dbReference>
<keyword evidence="2" id="KW-0805">Transcription regulation</keyword>
<dbReference type="NCBIfam" id="TIGR03298">
    <property type="entry name" value="argP"/>
    <property type="match status" value="1"/>
</dbReference>
<evidence type="ECO:0000256" key="4">
    <source>
        <dbReference type="ARBA" id="ARBA00023163"/>
    </source>
</evidence>
<dbReference type="Pfam" id="PF03466">
    <property type="entry name" value="LysR_substrate"/>
    <property type="match status" value="1"/>
</dbReference>
<evidence type="ECO:0000313" key="6">
    <source>
        <dbReference type="EMBL" id="RVU30788.1"/>
    </source>
</evidence>
<sequence length="297" mass="33458">MIDNKQLQALVAVHKTGSFEKAAEQLSVTQSAVSQRIKQLEERMGRALLVRTSPVTPTQAGFRLITHHQRISLLEHELLAELEPDTARDTPKPIAIGINADSIATWFLDAIQPFIRANNIVLEVKVDDQDNTHELLRNGEVVACVTSNATPVQGCHAIPLGLMRYRMLASPALKHVFEQHQDWQQLPIVEFNRKDQLQKQYLKQFYNTQPNEQLTHRIPSSEGFVEYIHRGFAAGMIPDEQSSALLATGELVDLAPGNYLDIPLYWHVWSLKSTLMKSLTDIIVIHTEAILPPQKIS</sequence>